<comment type="caution">
    <text evidence="1">The sequence shown here is derived from an EMBL/GenBank/DDBJ whole genome shotgun (WGS) entry which is preliminary data.</text>
</comment>
<protein>
    <submittedName>
        <fullName evidence="1">DUF4249 family protein</fullName>
    </submittedName>
</protein>
<keyword evidence="2" id="KW-1185">Reference proteome</keyword>
<gene>
    <name evidence="1" type="ORF">ACFOUT_14185</name>
</gene>
<reference evidence="2" key="1">
    <citation type="journal article" date="2019" name="Int. J. Syst. Evol. Microbiol.">
        <title>The Global Catalogue of Microorganisms (GCM) 10K type strain sequencing project: providing services to taxonomists for standard genome sequencing and annotation.</title>
        <authorList>
            <consortium name="The Broad Institute Genomics Platform"/>
            <consortium name="The Broad Institute Genome Sequencing Center for Infectious Disease"/>
            <person name="Wu L."/>
            <person name="Ma J."/>
        </authorList>
    </citation>
    <scope>NUCLEOTIDE SEQUENCE [LARGE SCALE GENOMIC DNA]</scope>
    <source>
        <strain evidence="2">CECT 7477</strain>
    </source>
</reference>
<organism evidence="1 2">
    <name type="scientific">Euzebyella saccharophila</name>
    <dbReference type="NCBI Taxonomy" id="679664"/>
    <lineage>
        <taxon>Bacteria</taxon>
        <taxon>Pseudomonadati</taxon>
        <taxon>Bacteroidota</taxon>
        <taxon>Flavobacteriia</taxon>
        <taxon>Flavobacteriales</taxon>
        <taxon>Flavobacteriaceae</taxon>
        <taxon>Euzebyella</taxon>
    </lineage>
</organism>
<dbReference type="EMBL" id="JBHSAW010000010">
    <property type="protein sequence ID" value="MFC4097034.1"/>
    <property type="molecule type" value="Genomic_DNA"/>
</dbReference>
<dbReference type="Proteomes" id="UP001595814">
    <property type="component" value="Unassembled WGS sequence"/>
</dbReference>
<sequence>MRKVYFKLAILLFLASCEDVVEIDTPTESPRLFVDGVIRIDESSSSTNVSFQVGLTNNFFDDTQTANLDEIRITNDSYIPENPSEDNFLDLVQSPSGRYEGSKDTNFFTNGGELVLSISFQGENFRAVTNYVPAVPIDNLIQGEGSLFSGDETEIVISFTDNGNRDDYYLFDFDFNEYLVSEDEFYQGQTFEFSYFYDDDVEAGREVDISLLGVDETFFNYMNQVIVQAGGDQGPFQTPSATVRGNILNISDNSDPRENFALGYFAVCQTYSQSITIE</sequence>
<accession>A0ABV8JRQ5</accession>
<proteinExistence type="predicted"/>
<dbReference type="RefSeq" id="WP_192461752.1">
    <property type="nucleotide sequence ID" value="NZ_JACYFJ010000002.1"/>
</dbReference>
<evidence type="ECO:0000313" key="1">
    <source>
        <dbReference type="EMBL" id="MFC4097034.1"/>
    </source>
</evidence>
<evidence type="ECO:0000313" key="2">
    <source>
        <dbReference type="Proteomes" id="UP001595814"/>
    </source>
</evidence>
<name>A0ABV8JRQ5_9FLAO</name>